<accession>A0ABW3P750</accession>
<evidence type="ECO:0000256" key="4">
    <source>
        <dbReference type="ARBA" id="ARBA00010281"/>
    </source>
</evidence>
<evidence type="ECO:0000259" key="9">
    <source>
        <dbReference type="Pfam" id="PF00534"/>
    </source>
</evidence>
<dbReference type="RefSeq" id="WP_379029292.1">
    <property type="nucleotide sequence ID" value="NZ_JBHTLN010000001.1"/>
</dbReference>
<name>A0ABW3P750_9PROT</name>
<dbReference type="CDD" id="cd03791">
    <property type="entry name" value="GT5_Glycogen_synthase_DULL1-like"/>
    <property type="match status" value="1"/>
</dbReference>
<evidence type="ECO:0000256" key="8">
    <source>
        <dbReference type="HAMAP-Rule" id="MF_00484"/>
    </source>
</evidence>
<evidence type="ECO:0000256" key="5">
    <source>
        <dbReference type="ARBA" id="ARBA00022676"/>
    </source>
</evidence>
<dbReference type="PANTHER" id="PTHR45825:SF11">
    <property type="entry name" value="ALPHA AMYLASE DOMAIN-CONTAINING PROTEIN"/>
    <property type="match status" value="1"/>
</dbReference>
<comment type="function">
    <text evidence="2 8">Synthesizes alpha-1,4-glucan chains using ADP-glucose.</text>
</comment>
<comment type="pathway">
    <text evidence="3 8">Glycan biosynthesis; glycogen biosynthesis.</text>
</comment>
<dbReference type="Proteomes" id="UP001597206">
    <property type="component" value="Unassembled WGS sequence"/>
</dbReference>
<evidence type="ECO:0000313" key="11">
    <source>
        <dbReference type="EMBL" id="MFD1121072.1"/>
    </source>
</evidence>
<keyword evidence="5 8" id="KW-0328">Glycosyltransferase</keyword>
<dbReference type="Pfam" id="PF00534">
    <property type="entry name" value="Glycos_transf_1"/>
    <property type="match status" value="1"/>
</dbReference>
<proteinExistence type="inferred from homology"/>
<comment type="caution">
    <text evidence="11">The sequence shown here is derived from an EMBL/GenBank/DDBJ whole genome shotgun (WGS) entry which is preliminary data.</text>
</comment>
<dbReference type="PANTHER" id="PTHR45825">
    <property type="entry name" value="GRANULE-BOUND STARCH SYNTHASE 1, CHLOROPLASTIC/AMYLOPLASTIC"/>
    <property type="match status" value="1"/>
</dbReference>
<evidence type="ECO:0000256" key="6">
    <source>
        <dbReference type="ARBA" id="ARBA00022679"/>
    </source>
</evidence>
<dbReference type="InterPro" id="IPR013534">
    <property type="entry name" value="Starch_synth_cat_dom"/>
</dbReference>
<dbReference type="Pfam" id="PF08323">
    <property type="entry name" value="Glyco_transf_5"/>
    <property type="match status" value="1"/>
</dbReference>
<dbReference type="NCBIfam" id="TIGR02095">
    <property type="entry name" value="glgA"/>
    <property type="match status" value="1"/>
</dbReference>
<sequence>MRLLFATSEIFPIIKTGGLADVSGALPTALFATGLDIQIVLPAYRGILATCESPHLLGSLQVFHDIRCDIYQTTLPGTQIPLLLIDYPELYDREGGPYHHPQYGEWQDNALRFGVLSKVAALLAMPNDLQVWQPDVIHCNDWQTGLTPYYLRQMGSKTRSVFSIHNLAFQGNFHADWRHRLTLDEQDFKSEGYEFFGHVSFMKAGLYYADALSTVSPTYAKEIQTEQFGFGFQGLLRYRSADLTGILNGIDTHVWDPATDAYLPVHYSVKKMRCKKEVKHALQTELGLALNADAPLLGVVSRLTHQKGLDMLATIAHQLLDNGCQLAVLGSGEPALEQQYQTLMQLYPGQVSVTIGYNEPLSHRIMAGTDIFVMPSRFEPCGLNQMYGLRYGTIPVVANTGGLADSVHGGVLNAEGKVPAKMTGFVMPYHNPWTLLVTLRQAIAIFANSGQWLQLQKQAMRQDVSWETRAKHYQKLYETLFPGG</sequence>
<dbReference type="HAMAP" id="MF_00484">
    <property type="entry name" value="Glycogen_synth"/>
    <property type="match status" value="1"/>
</dbReference>
<keyword evidence="6 8" id="KW-0808">Transferase</keyword>
<evidence type="ECO:0000259" key="10">
    <source>
        <dbReference type="Pfam" id="PF08323"/>
    </source>
</evidence>
<dbReference type="GO" id="GO:0009011">
    <property type="term" value="F:alpha-1,4-glucan glucosyltransferase (ADP-glucose donor) activity"/>
    <property type="evidence" value="ECO:0007669"/>
    <property type="project" value="UniProtKB-EC"/>
</dbReference>
<dbReference type="EC" id="2.4.1.21" evidence="8"/>
<keyword evidence="7 8" id="KW-0320">Glycogen biosynthesis</keyword>
<evidence type="ECO:0000313" key="12">
    <source>
        <dbReference type="Proteomes" id="UP001597206"/>
    </source>
</evidence>
<evidence type="ECO:0000256" key="3">
    <source>
        <dbReference type="ARBA" id="ARBA00004964"/>
    </source>
</evidence>
<dbReference type="EMBL" id="JBHTLN010000001">
    <property type="protein sequence ID" value="MFD1121072.1"/>
    <property type="molecule type" value="Genomic_DNA"/>
</dbReference>
<feature type="binding site" evidence="8">
    <location>
        <position position="15"/>
    </location>
    <ligand>
        <name>ADP-alpha-D-glucose</name>
        <dbReference type="ChEBI" id="CHEBI:57498"/>
    </ligand>
</feature>
<evidence type="ECO:0000256" key="2">
    <source>
        <dbReference type="ARBA" id="ARBA00002764"/>
    </source>
</evidence>
<organism evidence="11 12">
    <name type="scientific">Methylophilus flavus</name>
    <dbReference type="NCBI Taxonomy" id="640084"/>
    <lineage>
        <taxon>Bacteria</taxon>
        <taxon>Pseudomonadati</taxon>
        <taxon>Pseudomonadota</taxon>
        <taxon>Betaproteobacteria</taxon>
        <taxon>Nitrosomonadales</taxon>
        <taxon>Methylophilaceae</taxon>
        <taxon>Methylophilus</taxon>
    </lineage>
</organism>
<evidence type="ECO:0000256" key="7">
    <source>
        <dbReference type="ARBA" id="ARBA00023056"/>
    </source>
</evidence>
<evidence type="ECO:0000256" key="1">
    <source>
        <dbReference type="ARBA" id="ARBA00001478"/>
    </source>
</evidence>
<dbReference type="Gene3D" id="3.40.50.2000">
    <property type="entry name" value="Glycogen Phosphorylase B"/>
    <property type="match status" value="2"/>
</dbReference>
<comment type="similarity">
    <text evidence="4 8">Belongs to the glycosyltransferase 1 family. Bacterial/plant glycogen synthase subfamily.</text>
</comment>
<reference evidence="12" key="1">
    <citation type="journal article" date="2019" name="Int. J. Syst. Evol. Microbiol.">
        <title>The Global Catalogue of Microorganisms (GCM) 10K type strain sequencing project: providing services to taxonomists for standard genome sequencing and annotation.</title>
        <authorList>
            <consortium name="The Broad Institute Genomics Platform"/>
            <consortium name="The Broad Institute Genome Sequencing Center for Infectious Disease"/>
            <person name="Wu L."/>
            <person name="Ma J."/>
        </authorList>
    </citation>
    <scope>NUCLEOTIDE SEQUENCE [LARGE SCALE GENOMIC DNA]</scope>
    <source>
        <strain evidence="12">CCUG 58411</strain>
    </source>
</reference>
<gene>
    <name evidence="8 11" type="primary">glgA</name>
    <name evidence="11" type="ORF">ACFQ2T_01025</name>
</gene>
<feature type="domain" description="Glycosyl transferase family 1" evidence="9">
    <location>
        <begin position="290"/>
        <end position="411"/>
    </location>
</feature>
<protein>
    <recommendedName>
        <fullName evidence="8">Glycogen synthase</fullName>
        <ecNumber evidence="8">2.4.1.21</ecNumber>
    </recommendedName>
    <alternativeName>
        <fullName evidence="8">Starch [bacterial glycogen] synthase</fullName>
    </alternativeName>
</protein>
<keyword evidence="12" id="KW-1185">Reference proteome</keyword>
<dbReference type="InterPro" id="IPR001296">
    <property type="entry name" value="Glyco_trans_1"/>
</dbReference>
<feature type="domain" description="Starch synthase catalytic" evidence="10">
    <location>
        <begin position="3"/>
        <end position="237"/>
    </location>
</feature>
<comment type="catalytic activity">
    <reaction evidence="1 8">
        <text>[(1-&gt;4)-alpha-D-glucosyl](n) + ADP-alpha-D-glucose = [(1-&gt;4)-alpha-D-glucosyl](n+1) + ADP + H(+)</text>
        <dbReference type="Rhea" id="RHEA:18189"/>
        <dbReference type="Rhea" id="RHEA-COMP:9584"/>
        <dbReference type="Rhea" id="RHEA-COMP:9587"/>
        <dbReference type="ChEBI" id="CHEBI:15378"/>
        <dbReference type="ChEBI" id="CHEBI:15444"/>
        <dbReference type="ChEBI" id="CHEBI:57498"/>
        <dbReference type="ChEBI" id="CHEBI:456216"/>
        <dbReference type="EC" id="2.4.1.21"/>
    </reaction>
</comment>
<dbReference type="InterPro" id="IPR011835">
    <property type="entry name" value="GS/SS"/>
</dbReference>
<dbReference type="NCBIfam" id="NF001899">
    <property type="entry name" value="PRK00654.1-2"/>
    <property type="match status" value="1"/>
</dbReference>
<dbReference type="SUPFAM" id="SSF53756">
    <property type="entry name" value="UDP-Glycosyltransferase/glycogen phosphorylase"/>
    <property type="match status" value="1"/>
</dbReference>